<proteinExistence type="predicted"/>
<dbReference type="AlphaFoldDB" id="A0AA88RZT1"/>
<keyword evidence="2" id="KW-1133">Transmembrane helix</keyword>
<gene>
    <name evidence="4" type="ORF">Q7C36_018792</name>
</gene>
<evidence type="ECO:0000256" key="3">
    <source>
        <dbReference type="SAM" id="SignalP"/>
    </source>
</evidence>
<feature type="region of interest" description="Disordered" evidence="1">
    <location>
        <begin position="257"/>
        <end position="302"/>
    </location>
</feature>
<feature type="transmembrane region" description="Helical" evidence="2">
    <location>
        <begin position="133"/>
        <end position="157"/>
    </location>
</feature>
<comment type="caution">
    <text evidence="4">The sequence shown here is derived from an EMBL/GenBank/DDBJ whole genome shotgun (WGS) entry which is preliminary data.</text>
</comment>
<evidence type="ECO:0000313" key="5">
    <source>
        <dbReference type="Proteomes" id="UP001187315"/>
    </source>
</evidence>
<keyword evidence="5" id="KW-1185">Reference proteome</keyword>
<keyword evidence="2" id="KW-0812">Transmembrane</keyword>
<feature type="signal peptide" evidence="3">
    <location>
        <begin position="1"/>
        <end position="27"/>
    </location>
</feature>
<keyword evidence="2" id="KW-0472">Membrane</keyword>
<accession>A0AA88RZT1</accession>
<feature type="compositionally biased region" description="Polar residues" evidence="1">
    <location>
        <begin position="217"/>
        <end position="229"/>
    </location>
</feature>
<feature type="chain" id="PRO_5041675249" evidence="3">
    <location>
        <begin position="28"/>
        <end position="302"/>
    </location>
</feature>
<name>A0AA88RZT1_TACVA</name>
<protein>
    <submittedName>
        <fullName evidence="4">Uncharacterized protein</fullName>
    </submittedName>
</protein>
<keyword evidence="3" id="KW-0732">Signal</keyword>
<feature type="region of interest" description="Disordered" evidence="1">
    <location>
        <begin position="205"/>
        <end position="240"/>
    </location>
</feature>
<dbReference type="EMBL" id="JAVHJS010000020">
    <property type="protein sequence ID" value="KAK2824865.1"/>
    <property type="molecule type" value="Genomic_DNA"/>
</dbReference>
<evidence type="ECO:0000313" key="4">
    <source>
        <dbReference type="EMBL" id="KAK2824865.1"/>
    </source>
</evidence>
<evidence type="ECO:0000256" key="2">
    <source>
        <dbReference type="SAM" id="Phobius"/>
    </source>
</evidence>
<reference evidence="4" key="1">
    <citation type="submission" date="2023-08" db="EMBL/GenBank/DDBJ databases">
        <title>Pelteobagrus vachellii genome.</title>
        <authorList>
            <person name="Liu H."/>
        </authorList>
    </citation>
    <scope>NUCLEOTIDE SEQUENCE</scope>
    <source>
        <strain evidence="4">PRFRI_2022a</strain>
        <tissue evidence="4">Muscle</tissue>
    </source>
</reference>
<evidence type="ECO:0000256" key="1">
    <source>
        <dbReference type="SAM" id="MobiDB-lite"/>
    </source>
</evidence>
<feature type="compositionally biased region" description="Low complexity" evidence="1">
    <location>
        <begin position="273"/>
        <end position="288"/>
    </location>
</feature>
<sequence>MSQSCVHLVSFVLVVVLYICMVTSVSATTNTTEVNVTSVQNEKTTLSPDHDDVLEKFTNSINTSRQQDEFTVNITASPDTPTEPNVTDKYSDSQTEAAITESIPKGTKITGATITESTTIGSTTKDSGGGAKAAGIFFLIFIIIVIVILVIILYFIWKKGKRYSFDLKYGEHDTPLQCIDTTGTFEQTKGSTMNLDYIMEENPNKTSQVANGCSGETPDQTSSSEQQNVPEDDSYTSDLSLTSPVKKVEFNLDLDLISADPEMEKQTPEETTDNGNENNNNDTNTGNNSADLFTEINLDDVQ</sequence>
<organism evidence="4 5">
    <name type="scientific">Tachysurus vachellii</name>
    <name type="common">Darkbarbel catfish</name>
    <name type="synonym">Pelteobagrus vachellii</name>
    <dbReference type="NCBI Taxonomy" id="175792"/>
    <lineage>
        <taxon>Eukaryota</taxon>
        <taxon>Metazoa</taxon>
        <taxon>Chordata</taxon>
        <taxon>Craniata</taxon>
        <taxon>Vertebrata</taxon>
        <taxon>Euteleostomi</taxon>
        <taxon>Actinopterygii</taxon>
        <taxon>Neopterygii</taxon>
        <taxon>Teleostei</taxon>
        <taxon>Ostariophysi</taxon>
        <taxon>Siluriformes</taxon>
        <taxon>Bagridae</taxon>
        <taxon>Tachysurus</taxon>
    </lineage>
</organism>
<dbReference type="Proteomes" id="UP001187315">
    <property type="component" value="Unassembled WGS sequence"/>
</dbReference>